<dbReference type="RefSeq" id="WP_354297105.1">
    <property type="nucleotide sequence ID" value="NZ_JBEPLU010000001.1"/>
</dbReference>
<reference evidence="2 3" key="1">
    <citation type="submission" date="2024-06" db="EMBL/GenBank/DDBJ databases">
        <title>Genomic Encyclopedia of Type Strains, Phase IV (KMG-IV): sequencing the most valuable type-strain genomes for metagenomic binning, comparative biology and taxonomic classification.</title>
        <authorList>
            <person name="Goeker M."/>
        </authorList>
    </citation>
    <scope>NUCLEOTIDE SEQUENCE [LARGE SCALE GENOMIC DNA]</scope>
    <source>
        <strain evidence="2 3">DSM 17809</strain>
    </source>
</reference>
<feature type="compositionally biased region" description="Basic and acidic residues" evidence="1">
    <location>
        <begin position="45"/>
        <end position="67"/>
    </location>
</feature>
<sequence>MSINNRRELSLLSHDEAELIKSSRRPALDLLDAKALVEAKRRLRDLRGKERSLAHQKSREVRGKAEPRGGSFPGTADRPRERKQVFSAALRRVNSRAARLRVEGVKQAHIDAARRALAMRLANPPPAVPKPGRTAGKGMRQVESRKVSSKTAPAKVGSVSQATKKAQAKRDQA</sequence>
<evidence type="ECO:0000313" key="2">
    <source>
        <dbReference type="EMBL" id="MET3525306.1"/>
    </source>
</evidence>
<feature type="region of interest" description="Disordered" evidence="1">
    <location>
        <begin position="45"/>
        <end position="82"/>
    </location>
</feature>
<dbReference type="Proteomes" id="UP001549110">
    <property type="component" value="Unassembled WGS sequence"/>
</dbReference>
<name>A0ABV2EFA7_9CAUL</name>
<organism evidence="2 3">
    <name type="scientific">Phenylobacterium koreense</name>
    <dbReference type="NCBI Taxonomy" id="266125"/>
    <lineage>
        <taxon>Bacteria</taxon>
        <taxon>Pseudomonadati</taxon>
        <taxon>Pseudomonadota</taxon>
        <taxon>Alphaproteobacteria</taxon>
        <taxon>Caulobacterales</taxon>
        <taxon>Caulobacteraceae</taxon>
        <taxon>Phenylobacterium</taxon>
    </lineage>
</organism>
<evidence type="ECO:0000256" key="1">
    <source>
        <dbReference type="SAM" id="MobiDB-lite"/>
    </source>
</evidence>
<comment type="caution">
    <text evidence="2">The sequence shown here is derived from an EMBL/GenBank/DDBJ whole genome shotgun (WGS) entry which is preliminary data.</text>
</comment>
<protein>
    <submittedName>
        <fullName evidence="2">Uncharacterized protein</fullName>
    </submittedName>
</protein>
<accession>A0ABV2EFA7</accession>
<gene>
    <name evidence="2" type="ORF">ABID41_000401</name>
</gene>
<proteinExistence type="predicted"/>
<keyword evidence="3" id="KW-1185">Reference proteome</keyword>
<evidence type="ECO:0000313" key="3">
    <source>
        <dbReference type="Proteomes" id="UP001549110"/>
    </source>
</evidence>
<dbReference type="EMBL" id="JBEPLU010000001">
    <property type="protein sequence ID" value="MET3525306.1"/>
    <property type="molecule type" value="Genomic_DNA"/>
</dbReference>
<feature type="region of interest" description="Disordered" evidence="1">
    <location>
        <begin position="122"/>
        <end position="173"/>
    </location>
</feature>